<feature type="transmembrane region" description="Helical" evidence="17">
    <location>
        <begin position="150"/>
        <end position="172"/>
    </location>
</feature>
<feature type="transmembrane region" description="Helical" evidence="17">
    <location>
        <begin position="213"/>
        <end position="233"/>
    </location>
</feature>
<evidence type="ECO:0000256" key="8">
    <source>
        <dbReference type="ARBA" id="ARBA00022833"/>
    </source>
</evidence>
<proteinExistence type="inferred from homology"/>
<keyword evidence="4 20" id="KW-0396">Initiation factor</keyword>
<dbReference type="InterPro" id="IPR036259">
    <property type="entry name" value="MFS_trans_sf"/>
</dbReference>
<comment type="similarity">
    <text evidence="3">Belongs to the TRAFAC class translation factor GTPase superfamily. Classic translation factor GTPase family. IF-2 subfamily.</text>
</comment>
<dbReference type="CDD" id="cd03702">
    <property type="entry name" value="IF2_mtIF2_II"/>
    <property type="match status" value="1"/>
</dbReference>
<dbReference type="InterPro" id="IPR005225">
    <property type="entry name" value="Small_GTP-bd"/>
</dbReference>
<protein>
    <recommendedName>
        <fullName evidence="14">Translation initiation factor IF-2, mitochondrial</fullName>
    </recommendedName>
</protein>
<dbReference type="InterPro" id="IPR015760">
    <property type="entry name" value="TIF_IF2"/>
</dbReference>
<feature type="transmembrane region" description="Helical" evidence="17">
    <location>
        <begin position="184"/>
        <end position="201"/>
    </location>
</feature>
<dbReference type="PANTHER" id="PTHR43381:SF20">
    <property type="entry name" value="TRANSLATION INITIATION FACTOR IF-2, MITOCHONDRIAL"/>
    <property type="match status" value="1"/>
</dbReference>
<dbReference type="Gene3D" id="2.40.30.10">
    <property type="entry name" value="Translation factors"/>
    <property type="match status" value="2"/>
</dbReference>
<evidence type="ECO:0000256" key="6">
    <source>
        <dbReference type="ARBA" id="ARBA00022741"/>
    </source>
</evidence>
<dbReference type="Gene3D" id="3.40.50.300">
    <property type="entry name" value="P-loop containing nucleotide triphosphate hydrolases"/>
    <property type="match status" value="1"/>
</dbReference>
<evidence type="ECO:0000256" key="2">
    <source>
        <dbReference type="ARBA" id="ARBA00004173"/>
    </source>
</evidence>
<feature type="compositionally biased region" description="Basic and acidic residues" evidence="16">
    <location>
        <begin position="415"/>
        <end position="442"/>
    </location>
</feature>
<dbReference type="Pfam" id="PF07690">
    <property type="entry name" value="MFS_1"/>
    <property type="match status" value="1"/>
</dbReference>
<feature type="compositionally biased region" description="Polar residues" evidence="16">
    <location>
        <begin position="292"/>
        <end position="305"/>
    </location>
</feature>
<dbReference type="Pfam" id="PF22042">
    <property type="entry name" value="EF-G_D2"/>
    <property type="match status" value="1"/>
</dbReference>
<dbReference type="InterPro" id="IPR006847">
    <property type="entry name" value="IF2_N"/>
</dbReference>
<feature type="region of interest" description="Disordered" evidence="16">
    <location>
        <begin position="377"/>
        <end position="514"/>
    </location>
</feature>
<keyword evidence="17" id="KW-0472">Membrane</keyword>
<dbReference type="SUPFAM" id="SSF52156">
    <property type="entry name" value="Initiation factor IF2/eIF5b, domain 3"/>
    <property type="match status" value="1"/>
</dbReference>
<dbReference type="InterPro" id="IPR053905">
    <property type="entry name" value="EF-G-like_DII"/>
</dbReference>
<evidence type="ECO:0000256" key="17">
    <source>
        <dbReference type="SAM" id="Phobius"/>
    </source>
</evidence>
<dbReference type="FunFam" id="2.40.30.10:FF:000007">
    <property type="entry name" value="Translation initiation factor IF-2"/>
    <property type="match status" value="1"/>
</dbReference>
<dbReference type="SUPFAM" id="SSF50447">
    <property type="entry name" value="Translation proteins"/>
    <property type="match status" value="2"/>
</dbReference>
<evidence type="ECO:0000259" key="19">
    <source>
        <dbReference type="PROSITE" id="PS51722"/>
    </source>
</evidence>
<dbReference type="InterPro" id="IPR001876">
    <property type="entry name" value="Znf_RanBP2"/>
</dbReference>
<dbReference type="InterPro" id="IPR000178">
    <property type="entry name" value="TF_IF2_bacterial-like"/>
</dbReference>
<dbReference type="Pfam" id="PF00009">
    <property type="entry name" value="GTP_EFTU"/>
    <property type="match status" value="1"/>
</dbReference>
<feature type="transmembrane region" description="Helical" evidence="17">
    <location>
        <begin position="12"/>
        <end position="32"/>
    </location>
</feature>
<dbReference type="PROSITE" id="PS50199">
    <property type="entry name" value="ZF_RANBP2_2"/>
    <property type="match status" value="1"/>
</dbReference>
<dbReference type="Proteomes" id="UP001147695">
    <property type="component" value="Unassembled WGS sequence"/>
</dbReference>
<comment type="function">
    <text evidence="13">One of the essential components for the initiation of protein synthesis. Protects formylmethionyl-tRNA from spontaneous hydrolysis and promotes its binding to the 30S ribosomal subunits. Also involved in the hydrolysis of GTP during the formation of the 70S ribosomal complex.</text>
</comment>
<name>A0A9W9UAT7_PENBR</name>
<feature type="region of interest" description="Disordered" evidence="16">
    <location>
        <begin position="892"/>
        <end position="919"/>
    </location>
</feature>
<evidence type="ECO:0000256" key="15">
    <source>
        <dbReference type="PROSITE-ProRule" id="PRU00322"/>
    </source>
</evidence>
<evidence type="ECO:0000256" key="9">
    <source>
        <dbReference type="ARBA" id="ARBA00022917"/>
    </source>
</evidence>
<keyword evidence="7 15" id="KW-0863">Zinc-finger</keyword>
<evidence type="ECO:0000256" key="4">
    <source>
        <dbReference type="ARBA" id="ARBA00022540"/>
    </source>
</evidence>
<feature type="domain" description="Tr-type G" evidence="19">
    <location>
        <begin position="599"/>
        <end position="771"/>
    </location>
</feature>
<keyword evidence="11" id="KW-0496">Mitochondrion</keyword>
<dbReference type="InterPro" id="IPR027417">
    <property type="entry name" value="P-loop_NTPase"/>
</dbReference>
<feature type="transmembrane region" description="Helical" evidence="17">
    <location>
        <begin position="105"/>
        <end position="127"/>
    </location>
</feature>
<evidence type="ECO:0000256" key="7">
    <source>
        <dbReference type="ARBA" id="ARBA00022771"/>
    </source>
</evidence>
<dbReference type="CDD" id="cd01887">
    <property type="entry name" value="IF2_eIF5B"/>
    <property type="match status" value="1"/>
</dbReference>
<keyword evidence="6" id="KW-0547">Nucleotide-binding</keyword>
<feature type="compositionally biased region" description="Basic and acidic residues" evidence="16">
    <location>
        <begin position="502"/>
        <end position="514"/>
    </location>
</feature>
<evidence type="ECO:0000256" key="3">
    <source>
        <dbReference type="ARBA" id="ARBA00007733"/>
    </source>
</evidence>
<dbReference type="PROSITE" id="PS01176">
    <property type="entry name" value="IF2"/>
    <property type="match status" value="1"/>
</dbReference>
<dbReference type="EMBL" id="JAPZBQ010000005">
    <property type="protein sequence ID" value="KAJ5328624.1"/>
    <property type="molecule type" value="Genomic_DNA"/>
</dbReference>
<evidence type="ECO:0000256" key="10">
    <source>
        <dbReference type="ARBA" id="ARBA00022946"/>
    </source>
</evidence>
<feature type="transmembrane region" description="Helical" evidence="17">
    <location>
        <begin position="38"/>
        <end position="61"/>
    </location>
</feature>
<comment type="caution">
    <text evidence="20">The sequence shown here is derived from an EMBL/GenBank/DDBJ whole genome shotgun (WGS) entry which is preliminary data.</text>
</comment>
<dbReference type="GO" id="GO:0008270">
    <property type="term" value="F:zinc ion binding"/>
    <property type="evidence" value="ECO:0007669"/>
    <property type="project" value="UniProtKB-KW"/>
</dbReference>
<dbReference type="GO" id="GO:0003743">
    <property type="term" value="F:translation initiation factor activity"/>
    <property type="evidence" value="ECO:0007669"/>
    <property type="project" value="UniProtKB-KW"/>
</dbReference>
<keyword evidence="10" id="KW-0809">Transit peptide</keyword>
<dbReference type="GO" id="GO:0022857">
    <property type="term" value="F:transmembrane transporter activity"/>
    <property type="evidence" value="ECO:0007669"/>
    <property type="project" value="InterPro"/>
</dbReference>
<sequence length="1141" mass="126766">MGVVAGRATDAGYFRIVYSTGVLLQVFGFFMLSLCDKYWQIFLAQAVCMGLGNGLTFSPGLSVMSSYFARRRAVAVGIAAAGAATGGMGYPVIINQMIYEQHVGFGWTVRAAGLVMLVTQIPGLFLFKPRFKAHSTGPLVDWTAFKGKSFVFFTLSMFFNFWGLYFAFFYLGNFARDQIQVQSTQDYVLILNGVGVVGRIIPSLVGDQITGKLNILIPFSFAAAIVIYAWIAVKDEGGLYAFTVVYGLNDQNTRSPRGRFGYQRDRPSRYSFQGQNSSEEKNPFDSHGPAQQRPNWQKLGSQHTRQNFEKFSHIEPRRVYEKHPSRREENPFLTPGPPSKIQPEQKKPVSYQINAAGDWNCPTCAAEVLSYKEQCPHCKTERPEEVRPEEPTNDRKLRNLGRSVLSEMDQDWEADTDRDQHHTKETESASGDARKEPKKDPSSWDLSVLDNLESFEMADPEPVEPVKQTKNRVDRKGRESNFEDDGFDEAARERSRQHRKAQQKEKAARKAAKKAEPAPLYLPEFISVGNLADVIGVKPAQFVARMEEMGFEEITYKDILDAETAGLVAAEYNFEAIFDIGENDLKAAPEPEDPSSLPSRPPVVTIMGHVDHGKTTILDWLRKSSVAATEHGGITQHIGAFSVNMPAGKAITFLDTPGHSAFLEMRRRGADVTDIVVLVVAADDSVKPQTIEAIKHANSAKVPVIVAISKIDKEGKNPDKVKADLSAQGVHVEDYGGDVQAIGVSGKTGEGMVELEEAIMALSEMLDHRADTACNVEGWVIEASTKSYGRVASALIRRGTLRPGDIIVAGTAWARVRTLRNEAGVTIHEATPGMPVEIDGWREQPGAGTEILQAPDEQKAKEVVEYRLERTDTEKMGIDMVAINEARREITETRRREKEDEDETRRRLESESTGPKPVNFILKADVDGSAEAVMNSVSAIGNNEVFANIIRSGVGPVSEFDIEHAATAGGRIISFNQPIDPNMMRMAEAERVEIMDHNIIYKLTDEVKSILSDLLPPSVTIRVTGEAEIREVFSITIKGREKMLIAGSRVRNGMINKARKVKVLRGEEVVYDGKHRTHIQSPVETYLTTMTGAINSLKNVKKDVTEMRKDTECGIGFEGWTDFAVGDRIQCYDEIFEKRYL</sequence>
<keyword evidence="12" id="KW-0342">GTP-binding</keyword>
<dbReference type="FunFam" id="2.40.30.10:FF:000008">
    <property type="entry name" value="Translation initiation factor IF-2"/>
    <property type="match status" value="1"/>
</dbReference>
<feature type="compositionally biased region" description="Basic and acidic residues" evidence="16">
    <location>
        <begin position="306"/>
        <end position="330"/>
    </location>
</feature>
<feature type="transmembrane region" description="Helical" evidence="17">
    <location>
        <begin position="73"/>
        <end position="93"/>
    </location>
</feature>
<dbReference type="InterPro" id="IPR036925">
    <property type="entry name" value="TIF_IF2_dom3_sf"/>
</dbReference>
<dbReference type="GO" id="GO:0016020">
    <property type="term" value="C:membrane"/>
    <property type="evidence" value="ECO:0007669"/>
    <property type="project" value="UniProtKB-SubCell"/>
</dbReference>
<dbReference type="SUPFAM" id="SSF103473">
    <property type="entry name" value="MFS general substrate transporter"/>
    <property type="match status" value="1"/>
</dbReference>
<gene>
    <name evidence="20" type="ORF">N7452_009014</name>
</gene>
<dbReference type="NCBIfam" id="TIGR00231">
    <property type="entry name" value="small_GTP"/>
    <property type="match status" value="1"/>
</dbReference>
<dbReference type="NCBIfam" id="TIGR00487">
    <property type="entry name" value="IF-2"/>
    <property type="match status" value="1"/>
</dbReference>
<dbReference type="CDD" id="cd03692">
    <property type="entry name" value="mtIF2_IVc"/>
    <property type="match status" value="1"/>
</dbReference>
<dbReference type="InterPro" id="IPR023115">
    <property type="entry name" value="TIF_IF2_dom3"/>
</dbReference>
<keyword evidence="17" id="KW-1133">Transmembrane helix</keyword>
<evidence type="ECO:0000256" key="14">
    <source>
        <dbReference type="ARBA" id="ARBA00044200"/>
    </source>
</evidence>
<reference evidence="20" key="1">
    <citation type="submission" date="2022-12" db="EMBL/GenBank/DDBJ databases">
        <authorList>
            <person name="Petersen C."/>
        </authorList>
    </citation>
    <scope>NUCLEOTIDE SEQUENCE</scope>
    <source>
        <strain evidence="20">IBT 35673</strain>
    </source>
</reference>
<dbReference type="InterPro" id="IPR044145">
    <property type="entry name" value="IF2_II"/>
</dbReference>
<dbReference type="Gene3D" id="1.20.1250.20">
    <property type="entry name" value="MFS general substrate transporter like domains"/>
    <property type="match status" value="1"/>
</dbReference>
<dbReference type="InterPro" id="IPR000795">
    <property type="entry name" value="T_Tr_GTP-bd_dom"/>
</dbReference>
<evidence type="ECO:0000256" key="12">
    <source>
        <dbReference type="ARBA" id="ARBA00023134"/>
    </source>
</evidence>
<evidence type="ECO:0000313" key="21">
    <source>
        <dbReference type="Proteomes" id="UP001147695"/>
    </source>
</evidence>
<feature type="compositionally biased region" description="Basic and acidic residues" evidence="16">
    <location>
        <begin position="377"/>
        <end position="397"/>
    </location>
</feature>
<feature type="compositionally biased region" description="Basic and acidic residues" evidence="16">
    <location>
        <begin position="892"/>
        <end position="910"/>
    </location>
</feature>
<evidence type="ECO:0000256" key="1">
    <source>
        <dbReference type="ARBA" id="ARBA00004141"/>
    </source>
</evidence>
<evidence type="ECO:0000256" key="11">
    <source>
        <dbReference type="ARBA" id="ARBA00023128"/>
    </source>
</evidence>
<dbReference type="FunFam" id="3.40.50.300:FF:000019">
    <property type="entry name" value="Translation initiation factor IF-2"/>
    <property type="match status" value="1"/>
</dbReference>
<dbReference type="InterPro" id="IPR011701">
    <property type="entry name" value="MFS"/>
</dbReference>
<comment type="subcellular location">
    <subcellularLocation>
        <location evidence="1">Membrane</location>
        <topology evidence="1">Multi-pass membrane protein</topology>
    </subcellularLocation>
    <subcellularLocation>
        <location evidence="2">Mitochondrion</location>
    </subcellularLocation>
</comment>
<evidence type="ECO:0000256" key="5">
    <source>
        <dbReference type="ARBA" id="ARBA00022723"/>
    </source>
</evidence>
<dbReference type="HAMAP" id="MF_00100_B">
    <property type="entry name" value="IF_2_B"/>
    <property type="match status" value="1"/>
</dbReference>
<evidence type="ECO:0000259" key="18">
    <source>
        <dbReference type="PROSITE" id="PS50199"/>
    </source>
</evidence>
<keyword evidence="9" id="KW-0648">Protein biosynthesis</keyword>
<evidence type="ECO:0000313" key="20">
    <source>
        <dbReference type="EMBL" id="KAJ5328624.1"/>
    </source>
</evidence>
<feature type="compositionally biased region" description="Basic and acidic residues" evidence="16">
    <location>
        <begin position="471"/>
        <end position="481"/>
    </location>
</feature>
<dbReference type="GO" id="GO:0005739">
    <property type="term" value="C:mitochondrion"/>
    <property type="evidence" value="ECO:0007669"/>
    <property type="project" value="UniProtKB-SubCell"/>
</dbReference>
<evidence type="ECO:0000256" key="13">
    <source>
        <dbReference type="ARBA" id="ARBA00025162"/>
    </source>
</evidence>
<keyword evidence="8" id="KW-0862">Zinc</keyword>
<dbReference type="FunFam" id="3.40.50.10050:FF:000001">
    <property type="entry name" value="Translation initiation factor IF-2"/>
    <property type="match status" value="1"/>
</dbReference>
<accession>A0A9W9UAT7</accession>
<dbReference type="GO" id="GO:0003924">
    <property type="term" value="F:GTPase activity"/>
    <property type="evidence" value="ECO:0007669"/>
    <property type="project" value="InterPro"/>
</dbReference>
<dbReference type="InterPro" id="IPR009000">
    <property type="entry name" value="Transl_B-barrel_sf"/>
</dbReference>
<dbReference type="Pfam" id="PF04760">
    <property type="entry name" value="IF2_N"/>
    <property type="match status" value="1"/>
</dbReference>
<reference evidence="20" key="2">
    <citation type="journal article" date="2023" name="IMA Fungus">
        <title>Comparative genomic study of the Penicillium genus elucidates a diverse pangenome and 15 lateral gene transfer events.</title>
        <authorList>
            <person name="Petersen C."/>
            <person name="Sorensen T."/>
            <person name="Nielsen M.R."/>
            <person name="Sondergaard T.E."/>
            <person name="Sorensen J.L."/>
            <person name="Fitzpatrick D.A."/>
            <person name="Frisvad J.C."/>
            <person name="Nielsen K.L."/>
        </authorList>
    </citation>
    <scope>NUCLEOTIDE SEQUENCE</scope>
    <source>
        <strain evidence="20">IBT 35673</strain>
    </source>
</reference>
<feature type="region of interest" description="Disordered" evidence="16">
    <location>
        <begin position="256"/>
        <end position="347"/>
    </location>
</feature>
<keyword evidence="5" id="KW-0479">Metal-binding</keyword>
<dbReference type="PROSITE" id="PS51722">
    <property type="entry name" value="G_TR_2"/>
    <property type="match status" value="1"/>
</dbReference>
<evidence type="ECO:0000256" key="16">
    <source>
        <dbReference type="SAM" id="MobiDB-lite"/>
    </source>
</evidence>
<keyword evidence="17" id="KW-0812">Transmembrane</keyword>
<feature type="domain" description="RanBP2-type" evidence="18">
    <location>
        <begin position="355"/>
        <end position="384"/>
    </location>
</feature>
<organism evidence="20 21">
    <name type="scientific">Penicillium brevicompactum</name>
    <dbReference type="NCBI Taxonomy" id="5074"/>
    <lineage>
        <taxon>Eukaryota</taxon>
        <taxon>Fungi</taxon>
        <taxon>Dikarya</taxon>
        <taxon>Ascomycota</taxon>
        <taxon>Pezizomycotina</taxon>
        <taxon>Eurotiomycetes</taxon>
        <taxon>Eurotiomycetidae</taxon>
        <taxon>Eurotiales</taxon>
        <taxon>Aspergillaceae</taxon>
        <taxon>Penicillium</taxon>
    </lineage>
</organism>
<dbReference type="PANTHER" id="PTHR43381">
    <property type="entry name" value="TRANSLATION INITIATION FACTOR IF-2-RELATED"/>
    <property type="match status" value="1"/>
</dbReference>
<dbReference type="AlphaFoldDB" id="A0A9W9UAT7"/>
<dbReference type="SUPFAM" id="SSF52540">
    <property type="entry name" value="P-loop containing nucleoside triphosphate hydrolases"/>
    <property type="match status" value="1"/>
</dbReference>
<dbReference type="Gene3D" id="3.40.50.10050">
    <property type="entry name" value="Translation initiation factor IF- 2, domain 3"/>
    <property type="match status" value="1"/>
</dbReference>
<dbReference type="GO" id="GO:0005525">
    <property type="term" value="F:GTP binding"/>
    <property type="evidence" value="ECO:0007669"/>
    <property type="project" value="UniProtKB-KW"/>
</dbReference>
<dbReference type="Pfam" id="PF11987">
    <property type="entry name" value="IF-2"/>
    <property type="match status" value="1"/>
</dbReference>